<dbReference type="Pfam" id="PF04226">
    <property type="entry name" value="Transgly_assoc"/>
    <property type="match status" value="1"/>
</dbReference>
<keyword evidence="3" id="KW-1003">Cell membrane</keyword>
<keyword evidence="6 7" id="KW-0472">Membrane</keyword>
<sequence length="80" mass="8235">MGSIIFTIVIGCLAGFCAGKLMKGGGYGFVMNLVLGLFGSVLGSWLFTELGIEWGGLLGQLGTAIIGAVAILWIASLIKK</sequence>
<name>A0A1I0Q099_9BACT</name>
<proteinExistence type="inferred from homology"/>
<evidence type="ECO:0000256" key="3">
    <source>
        <dbReference type="ARBA" id="ARBA00022475"/>
    </source>
</evidence>
<evidence type="ECO:0000256" key="6">
    <source>
        <dbReference type="ARBA" id="ARBA00023136"/>
    </source>
</evidence>
<dbReference type="GO" id="GO:0005886">
    <property type="term" value="C:plasma membrane"/>
    <property type="evidence" value="ECO:0007669"/>
    <property type="project" value="UniProtKB-SubCell"/>
</dbReference>
<organism evidence="8 9">
    <name type="scientific">Prevotella aff. ruminicola Tc2-24</name>
    <dbReference type="NCBI Taxonomy" id="81582"/>
    <lineage>
        <taxon>Bacteria</taxon>
        <taxon>Pseudomonadati</taxon>
        <taxon>Bacteroidota</taxon>
        <taxon>Bacteroidia</taxon>
        <taxon>Bacteroidales</taxon>
        <taxon>Prevotellaceae</taxon>
        <taxon>Prevotella</taxon>
    </lineage>
</organism>
<protein>
    <submittedName>
        <fullName evidence="8">Uncharacterized membrane protein YeaQ/YmgE, transglycosylase-associated protein family</fullName>
    </submittedName>
</protein>
<keyword evidence="5 7" id="KW-1133">Transmembrane helix</keyword>
<comment type="subcellular location">
    <subcellularLocation>
        <location evidence="1">Cell membrane</location>
        <topology evidence="1">Multi-pass membrane protein</topology>
    </subcellularLocation>
</comment>
<dbReference type="Proteomes" id="UP000199373">
    <property type="component" value="Unassembled WGS sequence"/>
</dbReference>
<evidence type="ECO:0000256" key="1">
    <source>
        <dbReference type="ARBA" id="ARBA00004651"/>
    </source>
</evidence>
<dbReference type="InterPro" id="IPR007341">
    <property type="entry name" value="Transgly_assoc"/>
</dbReference>
<feature type="transmembrane region" description="Helical" evidence="7">
    <location>
        <begin position="6"/>
        <end position="22"/>
    </location>
</feature>
<evidence type="ECO:0000313" key="8">
    <source>
        <dbReference type="EMBL" id="SEW19911.1"/>
    </source>
</evidence>
<dbReference type="RefSeq" id="WP_091900455.1">
    <property type="nucleotide sequence ID" value="NZ_FOIQ01000005.1"/>
</dbReference>
<dbReference type="PANTHER" id="PTHR33884:SF3">
    <property type="entry name" value="UPF0410 PROTEIN YMGE"/>
    <property type="match status" value="1"/>
</dbReference>
<dbReference type="AlphaFoldDB" id="A0A1I0Q099"/>
<comment type="similarity">
    <text evidence="2">Belongs to the UPF0410 family.</text>
</comment>
<gene>
    <name evidence="8" type="ORF">SAMN04487850_2081</name>
</gene>
<feature type="transmembrane region" description="Helical" evidence="7">
    <location>
        <begin position="29"/>
        <end position="48"/>
    </location>
</feature>
<keyword evidence="9" id="KW-1185">Reference proteome</keyword>
<reference evidence="8 9" key="1">
    <citation type="submission" date="2016-10" db="EMBL/GenBank/DDBJ databases">
        <authorList>
            <person name="de Groot N.N."/>
        </authorList>
    </citation>
    <scope>NUCLEOTIDE SEQUENCE [LARGE SCALE GENOMIC DNA]</scope>
    <source>
        <strain evidence="8 9">TC2-24</strain>
    </source>
</reference>
<dbReference type="PANTHER" id="PTHR33884">
    <property type="entry name" value="UPF0410 PROTEIN YMGE"/>
    <property type="match status" value="1"/>
</dbReference>
<keyword evidence="4 7" id="KW-0812">Transmembrane</keyword>
<dbReference type="EMBL" id="FOIQ01000005">
    <property type="protein sequence ID" value="SEW19911.1"/>
    <property type="molecule type" value="Genomic_DNA"/>
</dbReference>
<feature type="transmembrane region" description="Helical" evidence="7">
    <location>
        <begin position="54"/>
        <end position="78"/>
    </location>
</feature>
<evidence type="ECO:0000256" key="5">
    <source>
        <dbReference type="ARBA" id="ARBA00022989"/>
    </source>
</evidence>
<accession>A0A1I0Q099</accession>
<evidence type="ECO:0000313" key="9">
    <source>
        <dbReference type="Proteomes" id="UP000199373"/>
    </source>
</evidence>
<evidence type="ECO:0000256" key="7">
    <source>
        <dbReference type="SAM" id="Phobius"/>
    </source>
</evidence>
<evidence type="ECO:0000256" key="2">
    <source>
        <dbReference type="ARBA" id="ARBA00011006"/>
    </source>
</evidence>
<evidence type="ECO:0000256" key="4">
    <source>
        <dbReference type="ARBA" id="ARBA00022692"/>
    </source>
</evidence>